<name>A0A4S4NL54_9RHOB</name>
<accession>A0A4S4NL54</accession>
<organism evidence="2 3">
    <name type="scientific">Aliishimia ponticola</name>
    <dbReference type="NCBI Taxonomy" id="2499833"/>
    <lineage>
        <taxon>Bacteria</taxon>
        <taxon>Pseudomonadati</taxon>
        <taxon>Pseudomonadota</taxon>
        <taxon>Alphaproteobacteria</taxon>
        <taxon>Rhodobacterales</taxon>
        <taxon>Paracoccaceae</taxon>
        <taxon>Aliishimia</taxon>
    </lineage>
</organism>
<dbReference type="CDD" id="cd00293">
    <property type="entry name" value="USP-like"/>
    <property type="match status" value="1"/>
</dbReference>
<proteinExistence type="predicted"/>
<dbReference type="OrthoDB" id="9804721at2"/>
<feature type="domain" description="UspA" evidence="1">
    <location>
        <begin position="160"/>
        <end position="282"/>
    </location>
</feature>
<dbReference type="EMBL" id="SRKY01000002">
    <property type="protein sequence ID" value="THH36890.1"/>
    <property type="molecule type" value="Genomic_DNA"/>
</dbReference>
<dbReference type="RefSeq" id="WP_136462488.1">
    <property type="nucleotide sequence ID" value="NZ_SRKY01000002.1"/>
</dbReference>
<reference evidence="2 3" key="1">
    <citation type="submission" date="2019-04" db="EMBL/GenBank/DDBJ databases">
        <title>Shimia ponticola sp. nov., isolated from seawater.</title>
        <authorList>
            <person name="Kim Y.-O."/>
            <person name="Yoon J.-H."/>
        </authorList>
    </citation>
    <scope>NUCLEOTIDE SEQUENCE [LARGE SCALE GENOMIC DNA]</scope>
    <source>
        <strain evidence="2 3">MYP11</strain>
    </source>
</reference>
<evidence type="ECO:0000313" key="3">
    <source>
        <dbReference type="Proteomes" id="UP000306602"/>
    </source>
</evidence>
<dbReference type="InterPro" id="IPR006016">
    <property type="entry name" value="UspA"/>
</dbReference>
<dbReference type="AlphaFoldDB" id="A0A4S4NL54"/>
<dbReference type="Gene3D" id="3.40.50.12370">
    <property type="match status" value="1"/>
</dbReference>
<dbReference type="Pfam" id="PF00582">
    <property type="entry name" value="Usp"/>
    <property type="match status" value="1"/>
</dbReference>
<sequence>MKNGTILIAVGQDAAMDTLAAKLETIRAIPAKVAILLVGEVPEFPYYAASIPPYGGSVIPPEWQEAVVKNNAALKAKQDEIETLLQQHDVAGGVSVISTEPSRIADAIARRAMLCDVAMVSDDLRDPGTLFRQVVYGVLFQSPIGVLLNDTDATALQQPKRIFVAWNTHLHTARAVHQALPLLRQAEQVTIGTIDPVMSEYYEGEDPGVDVAGWLTHHGCNVTVQQYTSGGNEIGQCILDRSKEAGADLIVMGSYSHSRTREALFGGTTRTLMEQTEQPVFLAH</sequence>
<evidence type="ECO:0000313" key="2">
    <source>
        <dbReference type="EMBL" id="THH36890.1"/>
    </source>
</evidence>
<gene>
    <name evidence="2" type="ORF">E4Z66_08080</name>
</gene>
<keyword evidence="3" id="KW-1185">Reference proteome</keyword>
<protein>
    <submittedName>
        <fullName evidence="2">Universal stress protein</fullName>
    </submittedName>
</protein>
<dbReference type="SUPFAM" id="SSF52402">
    <property type="entry name" value="Adenine nucleotide alpha hydrolases-like"/>
    <property type="match status" value="1"/>
</dbReference>
<evidence type="ECO:0000259" key="1">
    <source>
        <dbReference type="Pfam" id="PF00582"/>
    </source>
</evidence>
<comment type="caution">
    <text evidence="2">The sequence shown here is derived from an EMBL/GenBank/DDBJ whole genome shotgun (WGS) entry which is preliminary data.</text>
</comment>
<dbReference type="Proteomes" id="UP000306602">
    <property type="component" value="Unassembled WGS sequence"/>
</dbReference>